<reference evidence="6" key="1">
    <citation type="journal article" date="2015" name="Genome Announc.">
        <title>Complete Genome Sequence of the Bacteriochlorophyll b-Producing Photosynthetic Bacterium Blastochloris viridis.</title>
        <authorList>
            <person name="Tsukatani Y."/>
            <person name="Hirose Y."/>
            <person name="Harada J."/>
            <person name="Misawa N."/>
            <person name="Mori K."/>
            <person name="Inoue K."/>
            <person name="Tamiaki H."/>
        </authorList>
    </citation>
    <scope>NUCLEOTIDE SEQUENCE [LARGE SCALE GENOMIC DNA]</scope>
    <source>
        <strain evidence="6">DSM 133</strain>
    </source>
</reference>
<dbReference type="GO" id="GO:0030288">
    <property type="term" value="C:outer membrane-bounded periplasmic space"/>
    <property type="evidence" value="ECO:0007669"/>
    <property type="project" value="TreeGrafter"/>
</dbReference>
<dbReference type="Gene3D" id="3.40.190.10">
    <property type="entry name" value="Periplasmic binding protein-like II"/>
    <property type="match status" value="1"/>
</dbReference>
<accession>A0A182D5Z1</accession>
<dbReference type="Gene3D" id="3.10.105.10">
    <property type="entry name" value="Dipeptide-binding Protein, Domain 3"/>
    <property type="match status" value="1"/>
</dbReference>
<organism evidence="6">
    <name type="scientific">Blastochloris viridis</name>
    <name type="common">Rhodopseudomonas viridis</name>
    <dbReference type="NCBI Taxonomy" id="1079"/>
    <lineage>
        <taxon>Bacteria</taxon>
        <taxon>Pseudomonadati</taxon>
        <taxon>Pseudomonadota</taxon>
        <taxon>Alphaproteobacteria</taxon>
        <taxon>Hyphomicrobiales</taxon>
        <taxon>Blastochloridaceae</taxon>
        <taxon>Blastochloris</taxon>
    </lineage>
</organism>
<sequence length="656" mass="72455">MALVETGVPPSRNLAKLASQNGKTRSGLIGGRRSEIFGHSARLRTVADVRSSSGASMVRHVVATTLLAASVLAAVGAALPARAMPAHAIAMHGQPAMPPEMVEPAYANPRAPKGGRLVQGMLGTFDSLNPFIVLGLSATGIRGYVVESLLTRGLDEPFTLYGLLAQSVETDDERTFVTFNLDPRATFSDGRPVTPEDVVFSFRLLRDKGRPNHRTYYRKVKAVAITGARSVRFDLTGADDRELPLILGLMPVLPRHAVDPDTFERTSLAPPLGSGPYLVTEVRPGESLVLRRDPDYWGRDLAITRGLNNFDEVRFDYYRDANTHFEAFKRGLYDVRVETDPGRWASGYDFPAVRDGHVVRATVADGLPKPVTGLVFNLRRPVFSDPRVREALIELFDFEWLNANYYFGAYRRTGSFFEGSELSALGRPASDAERQLLAPFAAAIRPDVMDGSYRPPVTDGSGRDRDRLRHALETLAAAGYRLDGGVLRGADGTPFAFEILVGTKDQERLALAYARMVRRAGISAEVRLVDNVQYDRRLQTYDYDMMPFTWTQSLSPGNEQAFYFGSTAADALGTRNYMGAKNPAVDAMIEAMLAARDRASFVSAVHALDRCLISGLYMIPLFHLPEQRIARWKYIGWPEHSSLNGPLPESWWRVAP</sequence>
<dbReference type="GO" id="GO:0015833">
    <property type="term" value="P:peptide transport"/>
    <property type="evidence" value="ECO:0007669"/>
    <property type="project" value="TreeGrafter"/>
</dbReference>
<dbReference type="PANTHER" id="PTHR30290:SF64">
    <property type="entry name" value="ABC TRANSPORTER PERIPLASMIC BINDING PROTEIN"/>
    <property type="match status" value="1"/>
</dbReference>
<dbReference type="PIRSF" id="PIRSF002741">
    <property type="entry name" value="MppA"/>
    <property type="match status" value="1"/>
</dbReference>
<evidence type="ECO:0000256" key="2">
    <source>
        <dbReference type="ARBA" id="ARBA00005695"/>
    </source>
</evidence>
<dbReference type="PANTHER" id="PTHR30290">
    <property type="entry name" value="PERIPLASMIC BINDING COMPONENT OF ABC TRANSPORTER"/>
    <property type="match status" value="1"/>
</dbReference>
<dbReference type="InterPro" id="IPR039424">
    <property type="entry name" value="SBP_5"/>
</dbReference>
<dbReference type="SUPFAM" id="SSF53850">
    <property type="entry name" value="Periplasmic binding protein-like II"/>
    <property type="match status" value="1"/>
</dbReference>
<evidence type="ECO:0000256" key="3">
    <source>
        <dbReference type="ARBA" id="ARBA00022729"/>
    </source>
</evidence>
<protein>
    <submittedName>
        <fullName evidence="6">ABC transporter</fullName>
    </submittedName>
</protein>
<dbReference type="EMBL" id="AP014854">
    <property type="protein sequence ID" value="BAS00845.1"/>
    <property type="molecule type" value="Genomic_DNA"/>
</dbReference>
<dbReference type="AlphaFoldDB" id="A0A182D5Z1"/>
<gene>
    <name evidence="6" type="ORF">BV133_3251</name>
</gene>
<comment type="subcellular location">
    <subcellularLocation>
        <location evidence="1">Periplasm</location>
    </subcellularLocation>
</comment>
<dbReference type="InterPro" id="IPR030678">
    <property type="entry name" value="Peptide/Ni-bd"/>
</dbReference>
<evidence type="ECO:0000256" key="1">
    <source>
        <dbReference type="ARBA" id="ARBA00004418"/>
    </source>
</evidence>
<dbReference type="Pfam" id="PF00496">
    <property type="entry name" value="SBP_bac_5"/>
    <property type="match status" value="1"/>
</dbReference>
<feature type="region of interest" description="Disordered" evidence="4">
    <location>
        <begin position="1"/>
        <end position="31"/>
    </location>
</feature>
<dbReference type="InterPro" id="IPR000914">
    <property type="entry name" value="SBP_5_dom"/>
</dbReference>
<name>A0A182D5Z1_BLAVI</name>
<evidence type="ECO:0000256" key="4">
    <source>
        <dbReference type="SAM" id="MobiDB-lite"/>
    </source>
</evidence>
<dbReference type="PATRIC" id="fig|1079.8.peg.3351"/>
<evidence type="ECO:0000259" key="5">
    <source>
        <dbReference type="Pfam" id="PF00496"/>
    </source>
</evidence>
<evidence type="ECO:0000313" key="6">
    <source>
        <dbReference type="EMBL" id="BAS00845.1"/>
    </source>
</evidence>
<comment type="similarity">
    <text evidence="2">Belongs to the bacterial solute-binding protein 5 family.</text>
</comment>
<proteinExistence type="inferred from homology"/>
<dbReference type="GO" id="GO:1904680">
    <property type="term" value="F:peptide transmembrane transporter activity"/>
    <property type="evidence" value="ECO:0007669"/>
    <property type="project" value="TreeGrafter"/>
</dbReference>
<dbReference type="CDD" id="cd08497">
    <property type="entry name" value="MbnE-like"/>
    <property type="match status" value="1"/>
</dbReference>
<dbReference type="GO" id="GO:0043190">
    <property type="term" value="C:ATP-binding cassette (ABC) transporter complex"/>
    <property type="evidence" value="ECO:0007669"/>
    <property type="project" value="InterPro"/>
</dbReference>
<dbReference type="GO" id="GO:0042884">
    <property type="term" value="P:microcin transport"/>
    <property type="evidence" value="ECO:0007669"/>
    <property type="project" value="TreeGrafter"/>
</dbReference>
<feature type="domain" description="Solute-binding protein family 5" evidence="5">
    <location>
        <begin position="160"/>
        <end position="567"/>
    </location>
</feature>
<keyword evidence="3" id="KW-0732">Signal</keyword>